<reference evidence="2 3" key="1">
    <citation type="submission" date="2020-12" db="EMBL/GenBank/DDBJ databases">
        <title>Vagococcus allomyrinae sp. nov. and Enterococcus lavae sp. nov., isolated from the larvae of Allomyrina dichotoma.</title>
        <authorList>
            <person name="Lee S.D."/>
        </authorList>
    </citation>
    <scope>NUCLEOTIDE SEQUENCE [LARGE SCALE GENOMIC DNA]</scope>
    <source>
        <strain evidence="2 3">BWM-S5</strain>
    </source>
</reference>
<keyword evidence="1" id="KW-0812">Transmembrane</keyword>
<name>A0ABS4CL42_9ENTE</name>
<accession>A0ABS4CL42</accession>
<dbReference type="RefSeq" id="WP_209558111.1">
    <property type="nucleotide sequence ID" value="NZ_JAEDXU010000007.1"/>
</dbReference>
<evidence type="ECO:0008006" key="4">
    <source>
        <dbReference type="Google" id="ProtNLM"/>
    </source>
</evidence>
<gene>
    <name evidence="2" type="ORF">I6N96_13670</name>
</gene>
<sequence length="307" mass="35679">MKKILSQCICAVILILGILLPFTPVTEAKETVTDIISQERYLKINNAINTVFIDTVENKGFLPSNTLYTLYKNDNNMTLSFYNLFVEYDLDNEKEQLEVTNYFSAIEELGLTASLQKDKTIIVQEKDELALFEKLLIQLMDYVDLENGLLKVEISFDDIGRPDNVTFYDSNNEGFFWYKITYISMIEYNFNFIFRKLSEPVYRAYYTIKYFMDQHILQGLLAIFILLSLIVLAILLLLNFCSWLYTKRTKKSLATKNKVWVLFIIGVFVYSLLLIVPYGILILLPLDIIGGGVKAAIFFFKKVFKRE</sequence>
<proteinExistence type="predicted"/>
<evidence type="ECO:0000313" key="3">
    <source>
        <dbReference type="Proteomes" id="UP000673375"/>
    </source>
</evidence>
<dbReference type="EMBL" id="JAEDXU010000007">
    <property type="protein sequence ID" value="MBP1047327.1"/>
    <property type="molecule type" value="Genomic_DNA"/>
</dbReference>
<evidence type="ECO:0000313" key="2">
    <source>
        <dbReference type="EMBL" id="MBP1047327.1"/>
    </source>
</evidence>
<keyword evidence="3" id="KW-1185">Reference proteome</keyword>
<protein>
    <recommendedName>
        <fullName evidence="4">DUF1189 domain-containing protein</fullName>
    </recommendedName>
</protein>
<feature type="transmembrane region" description="Helical" evidence="1">
    <location>
        <begin position="216"/>
        <end position="238"/>
    </location>
</feature>
<organism evidence="2 3">
    <name type="scientific">Enterococcus larvae</name>
    <dbReference type="NCBI Taxonomy" id="2794352"/>
    <lineage>
        <taxon>Bacteria</taxon>
        <taxon>Bacillati</taxon>
        <taxon>Bacillota</taxon>
        <taxon>Bacilli</taxon>
        <taxon>Lactobacillales</taxon>
        <taxon>Enterococcaceae</taxon>
        <taxon>Enterococcus</taxon>
    </lineage>
</organism>
<keyword evidence="1" id="KW-0472">Membrane</keyword>
<comment type="caution">
    <text evidence="2">The sequence shown here is derived from an EMBL/GenBank/DDBJ whole genome shotgun (WGS) entry which is preliminary data.</text>
</comment>
<dbReference type="Proteomes" id="UP000673375">
    <property type="component" value="Unassembled WGS sequence"/>
</dbReference>
<keyword evidence="1" id="KW-1133">Transmembrane helix</keyword>
<evidence type="ECO:0000256" key="1">
    <source>
        <dbReference type="SAM" id="Phobius"/>
    </source>
</evidence>
<feature type="transmembrane region" description="Helical" evidence="1">
    <location>
        <begin position="259"/>
        <end position="276"/>
    </location>
</feature>